<dbReference type="Proteomes" id="UP000838756">
    <property type="component" value="Unassembled WGS sequence"/>
</dbReference>
<dbReference type="FunFam" id="3.30.160.60:FF:000446">
    <property type="entry name" value="Zinc finger protein"/>
    <property type="match status" value="2"/>
</dbReference>
<evidence type="ECO:0000259" key="7">
    <source>
        <dbReference type="PROSITE" id="PS50157"/>
    </source>
</evidence>
<evidence type="ECO:0000259" key="8">
    <source>
        <dbReference type="PROSITE" id="PS51915"/>
    </source>
</evidence>
<dbReference type="Gene3D" id="3.40.1800.20">
    <property type="match status" value="1"/>
</dbReference>
<feature type="binding site" evidence="6">
    <location>
        <position position="61"/>
    </location>
    <ligand>
        <name>Zn(2+)</name>
        <dbReference type="ChEBI" id="CHEBI:29105"/>
    </ligand>
</feature>
<dbReference type="Pfam" id="PF00096">
    <property type="entry name" value="zf-C2H2"/>
    <property type="match status" value="3"/>
</dbReference>
<dbReference type="FunFam" id="3.30.160.60:FF:000072">
    <property type="entry name" value="zinc finger protein 143 isoform X1"/>
    <property type="match status" value="1"/>
</dbReference>
<evidence type="ECO:0000256" key="3">
    <source>
        <dbReference type="ARBA" id="ARBA00022771"/>
    </source>
</evidence>
<sequence length="583" mass="67058">MSVSINSFERCCRLCAEEQDVTIKLFSEEAEAMLLTKKLNKYLLIEVEEDDKLPKNICIKCCSKLQLVCDFIDQAVKAQEILNKRSIVLCPNKEPIETYHVIKQEPEDEVMYEPDSDSKFTTMEISVDPLMILQNSEDSLSSNPAENSENDEQDVAYQHRINVEDLTYLHGEDESYLHGEDLTHLHGLDGEDVIDSHEVDGDDVTFHHRVDTEDVGHLHGVESLKVSNVHGADVEDVTHLDEDDGEDVTYLHAVDGEDVTIKLIKRGDKTDDSNSKNEVEKPFPCLTCHRAFHTEIALRGHLWVHQNVNVVKDKQYKCGYCKDQFDHKTEYLSHLKWHSTPGMCQVCGRRFRTESNLKSHMDSHFSTTSKSHTCKVCGRSYNTSSNLKTHSVTHSNERPYVCPYCNKCFKRNQDLKFHINQHTGEKPYKCPFCDKTFASSGNCYSHKSRMHPGRFFDRKKPVTGVTDEAKIRKIQAMRQGIIKKIDAKDKDIQSMQFRPIAPKPSYTIVKGALKYQCNVCEHSFLKRDNYNYHMFQHTGEKPFSCSLCSEKFVTRRGVLIHHDKKHPENNRPLSLLSRNALLK</sequence>
<dbReference type="GO" id="GO:0000981">
    <property type="term" value="F:DNA-binding transcription factor activity, RNA polymerase II-specific"/>
    <property type="evidence" value="ECO:0007669"/>
    <property type="project" value="TreeGrafter"/>
</dbReference>
<feature type="domain" description="C2H2-type" evidence="7">
    <location>
        <begin position="428"/>
        <end position="456"/>
    </location>
</feature>
<dbReference type="FunFam" id="3.30.160.60:FF:000688">
    <property type="entry name" value="zinc finger protein 197 isoform X1"/>
    <property type="match status" value="1"/>
</dbReference>
<evidence type="ECO:0000256" key="5">
    <source>
        <dbReference type="PROSITE-ProRule" id="PRU00042"/>
    </source>
</evidence>
<dbReference type="InterPro" id="IPR012934">
    <property type="entry name" value="Znf_AD"/>
</dbReference>
<feature type="binding site" evidence="6">
    <location>
        <position position="15"/>
    </location>
    <ligand>
        <name>Zn(2+)</name>
        <dbReference type="ChEBI" id="CHEBI:29105"/>
    </ligand>
</feature>
<accession>A0A8S4RIL4</accession>
<evidence type="ECO:0000256" key="1">
    <source>
        <dbReference type="ARBA" id="ARBA00022723"/>
    </source>
</evidence>
<keyword evidence="10" id="KW-1185">Reference proteome</keyword>
<dbReference type="InterPro" id="IPR013087">
    <property type="entry name" value="Znf_C2H2_type"/>
</dbReference>
<dbReference type="GO" id="GO:0000978">
    <property type="term" value="F:RNA polymerase II cis-regulatory region sequence-specific DNA binding"/>
    <property type="evidence" value="ECO:0007669"/>
    <property type="project" value="TreeGrafter"/>
</dbReference>
<evidence type="ECO:0000256" key="6">
    <source>
        <dbReference type="PROSITE-ProRule" id="PRU01263"/>
    </source>
</evidence>
<comment type="caution">
    <text evidence="9">The sequence shown here is derived from an EMBL/GenBank/DDBJ whole genome shotgun (WGS) entry which is preliminary data.</text>
</comment>
<evidence type="ECO:0000256" key="4">
    <source>
        <dbReference type="ARBA" id="ARBA00022833"/>
    </source>
</evidence>
<keyword evidence="2" id="KW-0677">Repeat</keyword>
<evidence type="ECO:0000313" key="10">
    <source>
        <dbReference type="Proteomes" id="UP000838756"/>
    </source>
</evidence>
<dbReference type="SUPFAM" id="SSF57667">
    <property type="entry name" value="beta-beta-alpha zinc fingers"/>
    <property type="match status" value="4"/>
</dbReference>
<dbReference type="PROSITE" id="PS00028">
    <property type="entry name" value="ZINC_FINGER_C2H2_1"/>
    <property type="match status" value="8"/>
</dbReference>
<evidence type="ECO:0000256" key="2">
    <source>
        <dbReference type="ARBA" id="ARBA00022737"/>
    </source>
</evidence>
<feature type="binding site" evidence="6">
    <location>
        <position position="12"/>
    </location>
    <ligand>
        <name>Zn(2+)</name>
        <dbReference type="ChEBI" id="CHEBI:29105"/>
    </ligand>
</feature>
<dbReference type="SMART" id="SM00355">
    <property type="entry name" value="ZnF_C2H2"/>
    <property type="match status" value="8"/>
</dbReference>
<dbReference type="PROSITE" id="PS50157">
    <property type="entry name" value="ZINC_FINGER_C2H2_2"/>
    <property type="match status" value="7"/>
</dbReference>
<feature type="domain" description="C2H2-type" evidence="7">
    <location>
        <begin position="316"/>
        <end position="339"/>
    </location>
</feature>
<reference evidence="9" key="1">
    <citation type="submission" date="2022-03" db="EMBL/GenBank/DDBJ databases">
        <authorList>
            <person name="Lindestad O."/>
        </authorList>
    </citation>
    <scope>NUCLEOTIDE SEQUENCE</scope>
</reference>
<feature type="domain" description="ZAD" evidence="8">
    <location>
        <begin position="10"/>
        <end position="85"/>
    </location>
</feature>
<feature type="binding site" evidence="6">
    <location>
        <position position="58"/>
    </location>
    <ligand>
        <name>Zn(2+)</name>
        <dbReference type="ChEBI" id="CHEBI:29105"/>
    </ligand>
</feature>
<keyword evidence="3 5" id="KW-0863">Zinc-finger</keyword>
<dbReference type="AlphaFoldDB" id="A0A8S4RIL4"/>
<dbReference type="InterPro" id="IPR050329">
    <property type="entry name" value="GLI_C2H2-zinc-finger"/>
</dbReference>
<feature type="domain" description="C2H2-type" evidence="7">
    <location>
        <begin position="515"/>
        <end position="542"/>
    </location>
</feature>
<dbReference type="Pfam" id="PF13912">
    <property type="entry name" value="zf-C2H2_6"/>
    <property type="match status" value="1"/>
</dbReference>
<dbReference type="GO" id="GO:0045944">
    <property type="term" value="P:positive regulation of transcription by RNA polymerase II"/>
    <property type="evidence" value="ECO:0007669"/>
    <property type="project" value="UniProtKB-ARBA"/>
</dbReference>
<keyword evidence="1 6" id="KW-0479">Metal-binding</keyword>
<dbReference type="PROSITE" id="PS51915">
    <property type="entry name" value="ZAD"/>
    <property type="match status" value="1"/>
</dbReference>
<protein>
    <submittedName>
        <fullName evidence="9">Jg23971 protein</fullName>
    </submittedName>
</protein>
<evidence type="ECO:0000313" key="9">
    <source>
        <dbReference type="EMBL" id="CAH2235539.1"/>
    </source>
</evidence>
<feature type="domain" description="C2H2-type" evidence="7">
    <location>
        <begin position="342"/>
        <end position="369"/>
    </location>
</feature>
<dbReference type="EMBL" id="CAKXAJ010025135">
    <property type="protein sequence ID" value="CAH2235539.1"/>
    <property type="molecule type" value="Genomic_DNA"/>
</dbReference>
<dbReference type="Gene3D" id="3.30.160.60">
    <property type="entry name" value="Classic Zinc Finger"/>
    <property type="match status" value="7"/>
</dbReference>
<dbReference type="PANTHER" id="PTHR19818">
    <property type="entry name" value="ZINC FINGER PROTEIN ZIC AND GLI"/>
    <property type="match status" value="1"/>
</dbReference>
<keyword evidence="4 6" id="KW-0862">Zinc</keyword>
<feature type="domain" description="C2H2-type" evidence="7">
    <location>
        <begin position="283"/>
        <end position="310"/>
    </location>
</feature>
<dbReference type="Pfam" id="PF07776">
    <property type="entry name" value="zf-AD"/>
    <property type="match status" value="1"/>
</dbReference>
<dbReference type="InterPro" id="IPR036236">
    <property type="entry name" value="Znf_C2H2_sf"/>
</dbReference>
<dbReference type="GO" id="GO:0005634">
    <property type="term" value="C:nucleus"/>
    <property type="evidence" value="ECO:0007669"/>
    <property type="project" value="InterPro"/>
</dbReference>
<dbReference type="PANTHER" id="PTHR19818:SF139">
    <property type="entry name" value="PAIR-RULE PROTEIN ODD-PAIRED"/>
    <property type="match status" value="1"/>
</dbReference>
<dbReference type="SMART" id="SM00868">
    <property type="entry name" value="zf-AD"/>
    <property type="match status" value="1"/>
</dbReference>
<feature type="domain" description="C2H2-type" evidence="7">
    <location>
        <begin position="400"/>
        <end position="427"/>
    </location>
</feature>
<dbReference type="OrthoDB" id="654211at2759"/>
<feature type="domain" description="C2H2-type" evidence="7">
    <location>
        <begin position="372"/>
        <end position="399"/>
    </location>
</feature>
<proteinExistence type="predicted"/>
<organism evidence="9 10">
    <name type="scientific">Pararge aegeria aegeria</name>
    <dbReference type="NCBI Taxonomy" id="348720"/>
    <lineage>
        <taxon>Eukaryota</taxon>
        <taxon>Metazoa</taxon>
        <taxon>Ecdysozoa</taxon>
        <taxon>Arthropoda</taxon>
        <taxon>Hexapoda</taxon>
        <taxon>Insecta</taxon>
        <taxon>Pterygota</taxon>
        <taxon>Neoptera</taxon>
        <taxon>Endopterygota</taxon>
        <taxon>Lepidoptera</taxon>
        <taxon>Glossata</taxon>
        <taxon>Ditrysia</taxon>
        <taxon>Papilionoidea</taxon>
        <taxon>Nymphalidae</taxon>
        <taxon>Satyrinae</taxon>
        <taxon>Satyrini</taxon>
        <taxon>Parargina</taxon>
        <taxon>Pararge</taxon>
    </lineage>
</organism>
<name>A0A8S4RIL4_9NEOP</name>
<dbReference type="GO" id="GO:0030674">
    <property type="term" value="F:protein-macromolecule adaptor activity"/>
    <property type="evidence" value="ECO:0007669"/>
    <property type="project" value="UniProtKB-ARBA"/>
</dbReference>
<gene>
    <name evidence="9" type="primary">jg23971</name>
    <name evidence="9" type="ORF">PAEG_LOCUS13179</name>
</gene>
<dbReference type="GO" id="GO:0008270">
    <property type="term" value="F:zinc ion binding"/>
    <property type="evidence" value="ECO:0007669"/>
    <property type="project" value="UniProtKB-UniRule"/>
</dbReference>
<dbReference type="SUPFAM" id="SSF57716">
    <property type="entry name" value="Glucocorticoid receptor-like (DNA-binding domain)"/>
    <property type="match status" value="1"/>
</dbReference>